<evidence type="ECO:0000256" key="5">
    <source>
        <dbReference type="SAM" id="Coils"/>
    </source>
</evidence>
<keyword evidence="2 4" id="KW-0862">Zinc</keyword>
<dbReference type="PANTHER" id="PTHR15551">
    <property type="entry name" value="LIM DOMAIN ONLY 7"/>
    <property type="match status" value="1"/>
</dbReference>
<feature type="compositionally biased region" description="Polar residues" evidence="6">
    <location>
        <begin position="764"/>
        <end position="776"/>
    </location>
</feature>
<protein>
    <recommendedName>
        <fullName evidence="7">LIM zinc-binding domain-containing protein</fullName>
    </recommendedName>
</protein>
<reference evidence="9" key="1">
    <citation type="submission" date="2024-04" db="EMBL/GenBank/DDBJ databases">
        <title>Salinicola lusitanus LLJ914,a marine bacterium isolated from the Okinawa Trough.</title>
        <authorList>
            <person name="Li J."/>
        </authorList>
    </citation>
    <scope>NUCLEOTIDE SEQUENCE [LARGE SCALE GENOMIC DNA]</scope>
</reference>
<dbReference type="GO" id="GO:0046872">
    <property type="term" value="F:metal ion binding"/>
    <property type="evidence" value="ECO:0007669"/>
    <property type="project" value="UniProtKB-KW"/>
</dbReference>
<dbReference type="PROSITE" id="PS50023">
    <property type="entry name" value="LIM_DOMAIN_2"/>
    <property type="match status" value="1"/>
</dbReference>
<proteinExistence type="predicted"/>
<feature type="region of interest" description="Disordered" evidence="6">
    <location>
        <begin position="228"/>
        <end position="251"/>
    </location>
</feature>
<accession>A0AAW0PHB8</accession>
<feature type="region of interest" description="Disordered" evidence="6">
    <location>
        <begin position="764"/>
        <end position="787"/>
    </location>
</feature>
<feature type="compositionally biased region" description="Polar residues" evidence="6">
    <location>
        <begin position="661"/>
        <end position="673"/>
    </location>
</feature>
<dbReference type="Pfam" id="PF00412">
    <property type="entry name" value="LIM"/>
    <property type="match status" value="1"/>
</dbReference>
<dbReference type="EMBL" id="JBBPFD010000004">
    <property type="protein sequence ID" value="KAK7929135.1"/>
    <property type="molecule type" value="Genomic_DNA"/>
</dbReference>
<keyword evidence="9" id="KW-1185">Reference proteome</keyword>
<sequence>MLKWERLKMSDPSEESPVCQACLEKNYRSSFTGSSKAVRGHGKVVTFGAVTEIEQLVDTSEGEESELLRRLLSKTTVTMPTIGPGSRLSERERSLTDFTDLNQSALQTFSEVTPTPAEVDARLAQYMKQTEQEEEEEDEEEEKIPDLEKDDMMARRTGVFHKQSSSTKVYHNRFLPLPGTKNNAQDTTDHFPWSKKEVDASRNLRSEQTKVTMETFQPVATEIVKATTYTERNTEGEEGEESLPNPEKDDMMTRRAGLSQKPVGSKANQFLPVPGSVKYNVAPKQSRQKVCEKNAVERTSRRVAFISEDPESASMSDILNEDDVGHLPHISPSRYERMQEQYSNFKEDENQWQDDLARWKNRRRSASQDLIKKEEERKMIEKKMKEESDKRKSIKTYKEIIEEKERREAELCEAYKNAATPEEAAMVLQRYALRFTISDATLDSLKVPRPVVDITNPDKQQTDKDLKSVSPVKESEISEELHKTVVKMDKTHNTEQVDFTKKHEDLVCISSIPTPPISPVKTPELVPVLSPEQPKTHSTQPGSIIPPPPSRPVPLLAAKPWSSQSGHKSFKMDGLVRVNGETTEISSVHTPPISPLRSPEGGKPTTPRRKWNPPPSSAREAHVCHQLSHQLSDGGRNCIITTTIVTELTHVEPVTPERHSNGQVNGTASFTQETPEEQMSPVSSLPNSVQDFSPTVTEGPEDASLTEQYEMEQEKLKKEWERAQLEVEEEERKHNEEERRILEETVAPLNPTGIVSQHPTQTNIISPTEPTMSPLQHNGHKAPLGNEGQHASKLHFFQDSACEVDISRKQDLQKTESLDHSPQPKQSQNVKRSGSHDTAVGRQQSHPSPQPPSPSRCVSGKRLCSGCSQPLGKGAAMIIDTLGLFFHMQCFKCGVCDGQLGDATTGTDVRIRNGQLSCHECYIASRGRGQPTTL</sequence>
<feature type="compositionally biased region" description="Polar residues" evidence="6">
    <location>
        <begin position="823"/>
        <end position="832"/>
    </location>
</feature>
<dbReference type="GO" id="GO:0032034">
    <property type="term" value="F:myosin II head/neck binding"/>
    <property type="evidence" value="ECO:0007669"/>
    <property type="project" value="TreeGrafter"/>
</dbReference>
<feature type="region of interest" description="Disordered" evidence="6">
    <location>
        <begin position="813"/>
        <end position="857"/>
    </location>
</feature>
<evidence type="ECO:0000256" key="6">
    <source>
        <dbReference type="SAM" id="MobiDB-lite"/>
    </source>
</evidence>
<feature type="domain" description="LIM zinc-binding" evidence="7">
    <location>
        <begin position="862"/>
        <end position="928"/>
    </location>
</feature>
<dbReference type="GO" id="GO:0051496">
    <property type="term" value="P:positive regulation of stress fiber assembly"/>
    <property type="evidence" value="ECO:0007669"/>
    <property type="project" value="TreeGrafter"/>
</dbReference>
<keyword evidence="3 4" id="KW-0440">LIM domain</keyword>
<dbReference type="CDD" id="cd08368">
    <property type="entry name" value="LIM"/>
    <property type="match status" value="1"/>
</dbReference>
<dbReference type="InterPro" id="IPR001781">
    <property type="entry name" value="Znf_LIM"/>
</dbReference>
<dbReference type="GO" id="GO:0051893">
    <property type="term" value="P:regulation of focal adhesion assembly"/>
    <property type="evidence" value="ECO:0007669"/>
    <property type="project" value="TreeGrafter"/>
</dbReference>
<evidence type="ECO:0000256" key="4">
    <source>
        <dbReference type="PROSITE-ProRule" id="PRU00125"/>
    </source>
</evidence>
<dbReference type="SMART" id="SM00132">
    <property type="entry name" value="LIM"/>
    <property type="match status" value="1"/>
</dbReference>
<evidence type="ECO:0000313" key="8">
    <source>
        <dbReference type="EMBL" id="KAK7929135.1"/>
    </source>
</evidence>
<dbReference type="Proteomes" id="UP001460270">
    <property type="component" value="Unassembled WGS sequence"/>
</dbReference>
<feature type="compositionally biased region" description="Acidic residues" evidence="6">
    <location>
        <begin position="132"/>
        <end position="143"/>
    </location>
</feature>
<dbReference type="PROSITE" id="PS00478">
    <property type="entry name" value="LIM_DOMAIN_1"/>
    <property type="match status" value="1"/>
</dbReference>
<keyword evidence="1 4" id="KW-0479">Metal-binding</keyword>
<dbReference type="Pfam" id="PF15949">
    <property type="entry name" value="DUF4757"/>
    <property type="match status" value="1"/>
</dbReference>
<evidence type="ECO:0000256" key="1">
    <source>
        <dbReference type="ARBA" id="ARBA00022723"/>
    </source>
</evidence>
<dbReference type="GO" id="GO:0001725">
    <property type="term" value="C:stress fiber"/>
    <property type="evidence" value="ECO:0007669"/>
    <property type="project" value="TreeGrafter"/>
</dbReference>
<feature type="coiled-coil region" evidence="5">
    <location>
        <begin position="706"/>
        <end position="747"/>
    </location>
</feature>
<evidence type="ECO:0000256" key="3">
    <source>
        <dbReference type="ARBA" id="ARBA00023038"/>
    </source>
</evidence>
<dbReference type="Gene3D" id="2.10.110.10">
    <property type="entry name" value="Cysteine Rich Protein"/>
    <property type="match status" value="1"/>
</dbReference>
<feature type="region of interest" description="Disordered" evidence="6">
    <location>
        <begin position="655"/>
        <end position="688"/>
    </location>
</feature>
<dbReference type="PANTHER" id="PTHR15551:SF4">
    <property type="entry name" value="LIM AND CALPONIN HOMOLOGY DOMAINS-CONTAINING PROTEIN 1 ISOFORM X1"/>
    <property type="match status" value="1"/>
</dbReference>
<dbReference type="AlphaFoldDB" id="A0AAW0PHB8"/>
<feature type="coiled-coil region" evidence="5">
    <location>
        <begin position="335"/>
        <end position="414"/>
    </location>
</feature>
<gene>
    <name evidence="8" type="ORF">WMY93_005530</name>
</gene>
<evidence type="ECO:0000259" key="7">
    <source>
        <dbReference type="PROSITE" id="PS50023"/>
    </source>
</evidence>
<dbReference type="InterPro" id="IPR031865">
    <property type="entry name" value="DUF4757"/>
</dbReference>
<feature type="region of interest" description="Disordered" evidence="6">
    <location>
        <begin position="128"/>
        <end position="147"/>
    </location>
</feature>
<organism evidence="8 9">
    <name type="scientific">Mugilogobius chulae</name>
    <name type="common">yellowstripe goby</name>
    <dbReference type="NCBI Taxonomy" id="88201"/>
    <lineage>
        <taxon>Eukaryota</taxon>
        <taxon>Metazoa</taxon>
        <taxon>Chordata</taxon>
        <taxon>Craniata</taxon>
        <taxon>Vertebrata</taxon>
        <taxon>Euteleostomi</taxon>
        <taxon>Actinopterygii</taxon>
        <taxon>Neopterygii</taxon>
        <taxon>Teleostei</taxon>
        <taxon>Neoteleostei</taxon>
        <taxon>Acanthomorphata</taxon>
        <taxon>Gobiaria</taxon>
        <taxon>Gobiiformes</taxon>
        <taxon>Gobioidei</taxon>
        <taxon>Gobiidae</taxon>
        <taxon>Gobionellinae</taxon>
        <taxon>Mugilogobius</taxon>
    </lineage>
</organism>
<keyword evidence="5" id="KW-0175">Coiled coil</keyword>
<evidence type="ECO:0000256" key="2">
    <source>
        <dbReference type="ARBA" id="ARBA00022833"/>
    </source>
</evidence>
<evidence type="ECO:0000313" key="9">
    <source>
        <dbReference type="Proteomes" id="UP001460270"/>
    </source>
</evidence>
<comment type="caution">
    <text evidence="8">The sequence shown here is derived from an EMBL/GenBank/DDBJ whole genome shotgun (WGS) entry which is preliminary data.</text>
</comment>
<name>A0AAW0PHB8_9GOBI</name>
<feature type="region of interest" description="Disordered" evidence="6">
    <location>
        <begin position="583"/>
        <end position="622"/>
    </location>
</feature>